<dbReference type="InterPro" id="IPR046362">
    <property type="entry name" value="Zw10/DSL1_C_sf"/>
</dbReference>
<evidence type="ECO:0000259" key="2">
    <source>
        <dbReference type="Pfam" id="PF22766"/>
    </source>
</evidence>
<dbReference type="GO" id="GO:1990423">
    <property type="term" value="C:RZZ complex"/>
    <property type="evidence" value="ECO:0007669"/>
    <property type="project" value="TreeGrafter"/>
</dbReference>
<evidence type="ECO:0000256" key="1">
    <source>
        <dbReference type="SAM" id="MobiDB-lite"/>
    </source>
</evidence>
<keyword evidence="4" id="KW-1185">Reference proteome</keyword>
<dbReference type="PANTHER" id="PTHR12205">
    <property type="entry name" value="CENTROMERE/KINETOCHORE PROTEIN ZW10"/>
    <property type="match status" value="1"/>
</dbReference>
<dbReference type="Proteomes" id="UP000521872">
    <property type="component" value="Unassembled WGS sequence"/>
</dbReference>
<feature type="region of interest" description="Disordered" evidence="1">
    <location>
        <begin position="457"/>
        <end position="620"/>
    </location>
</feature>
<name>A0A8H4QHG6_9AGAR</name>
<evidence type="ECO:0000313" key="4">
    <source>
        <dbReference type="Proteomes" id="UP000521872"/>
    </source>
</evidence>
<dbReference type="PANTHER" id="PTHR12205:SF0">
    <property type="entry name" value="CENTROMERE_KINETOCHORE PROTEIN ZW10 HOMOLOG"/>
    <property type="match status" value="1"/>
</dbReference>
<proteinExistence type="predicted"/>
<feature type="compositionally biased region" description="Acidic residues" evidence="1">
    <location>
        <begin position="495"/>
        <end position="508"/>
    </location>
</feature>
<feature type="compositionally biased region" description="Acidic residues" evidence="1">
    <location>
        <begin position="476"/>
        <end position="485"/>
    </location>
</feature>
<dbReference type="Pfam" id="PF22766">
    <property type="entry name" value="ZW10_C2"/>
    <property type="match status" value="1"/>
</dbReference>
<dbReference type="Gene3D" id="1.10.357.150">
    <property type="match status" value="1"/>
</dbReference>
<reference evidence="3 4" key="1">
    <citation type="submission" date="2019-12" db="EMBL/GenBank/DDBJ databases">
        <authorList>
            <person name="Floudas D."/>
            <person name="Bentzer J."/>
            <person name="Ahren D."/>
            <person name="Johansson T."/>
            <person name="Persson P."/>
            <person name="Tunlid A."/>
        </authorList>
    </citation>
    <scope>NUCLEOTIDE SEQUENCE [LARGE SCALE GENOMIC DNA]</scope>
    <source>
        <strain evidence="3 4">CBS 102.39</strain>
    </source>
</reference>
<feature type="compositionally biased region" description="Acidic residues" evidence="1">
    <location>
        <begin position="515"/>
        <end position="535"/>
    </location>
</feature>
<comment type="caution">
    <text evidence="3">The sequence shown here is derived from an EMBL/GenBank/DDBJ whole genome shotgun (WGS) entry which is preliminary data.</text>
</comment>
<dbReference type="GO" id="GO:0006888">
    <property type="term" value="P:endoplasmic reticulum to Golgi vesicle-mediated transport"/>
    <property type="evidence" value="ECO:0007669"/>
    <property type="project" value="TreeGrafter"/>
</dbReference>
<accession>A0A8H4QHG6</accession>
<gene>
    <name evidence="3" type="ORF">D9613_006989</name>
</gene>
<dbReference type="InterPro" id="IPR055148">
    <property type="entry name" value="ZW10_C_2"/>
</dbReference>
<dbReference type="AlphaFoldDB" id="A0A8H4QHG6"/>
<protein>
    <recommendedName>
        <fullName evidence="2">ZW10 C-terminal helical domain-containing protein</fullName>
    </recommendedName>
</protein>
<feature type="compositionally biased region" description="Low complexity" evidence="1">
    <location>
        <begin position="575"/>
        <end position="595"/>
    </location>
</feature>
<organism evidence="3 4">
    <name type="scientific">Agrocybe pediades</name>
    <dbReference type="NCBI Taxonomy" id="84607"/>
    <lineage>
        <taxon>Eukaryota</taxon>
        <taxon>Fungi</taxon>
        <taxon>Dikarya</taxon>
        <taxon>Basidiomycota</taxon>
        <taxon>Agaricomycotina</taxon>
        <taxon>Agaricomycetes</taxon>
        <taxon>Agaricomycetidae</taxon>
        <taxon>Agaricales</taxon>
        <taxon>Agaricineae</taxon>
        <taxon>Strophariaceae</taxon>
        <taxon>Agrocybe</taxon>
    </lineage>
</organism>
<feature type="domain" description="ZW10 C-terminal helical" evidence="2">
    <location>
        <begin position="789"/>
        <end position="932"/>
    </location>
</feature>
<evidence type="ECO:0000313" key="3">
    <source>
        <dbReference type="EMBL" id="KAF4610462.1"/>
    </source>
</evidence>
<dbReference type="EMBL" id="JAACJL010000058">
    <property type="protein sequence ID" value="KAF4610462.1"/>
    <property type="molecule type" value="Genomic_DNA"/>
</dbReference>
<sequence>MAFPVPDHLPKRPVPVDVSSKILYKIDAATKDTLNSSLAASWLDELDGSIRATKQRIHDRIQSDLPDFERQLETSKSVQTRYELLKARAEELENALSHPEKGIVPTLVAALKKHSTLAQDTSDAEAVYNASSYLLQCRDAYSSLLSLAQSGQLPAAVEKGEEVQKLVVDMPEYLSQTKVAGDLKRKFNATQARVQDQLSDAYSRSVIISPADITIYPSTQVRQSEITLDLPSILQSLSPTHLANHLDTLKRDILTHFIDHSLKQPFSIAIQTSLSGEVKLSLTPAPPNSEDLSSRLDNISTILGFLASHLFAHLPPQSRTLFMRSLNKPITTSILNNLLMPSLPSSFGLLPSYLNLLKRAVAFEDQDINNLLDAGQTDGSIKAWSDGISGHYERRRRVEILENARQEILSPEDPKDTFEAINEGGPETSLPSVVPVQVDEEDFKDDAWGLDEPVTANATEDTAEGWGFDNDLGDTPLDEEVEEMDPTTPTKLVEAEPEVETTDAEPDVADAWGWNDDEDVPVEDVPEENAWDDPWSDPVDKDPEPPEPSPSSAPKAATRLEKLANKSKKQTNGHSPSPLSSPQPTQTPQNTITFTPPSPKPEPQLKAQGGTKRLNGAKRPADVVTTIAPKELYKVPKRTKRVLKMVEKVIDESKLFFASNLFPSANDAVHAAPGSVLAHSASSIVELYEALYPIKFSQELESVERAMLFSNSCLYMTGAIQRIEDTLYGKHILKERLTECRQRLQVLGDSWYEEAIEREQARIDKLLVEGAQGFLYTADQDRYDECEAAVNEALKQVKRLAQSLKGVLTKSKYYTTIGAVADSVLSRMLHDILALPDIPEVESHRLSELCRIMNSMEGLFCEDHSEASFVGAYVPSWFKFSYLSELLEASLADITYLFEQGALVDFQVEELVNLVKGLFADTILRTNTVNKIMNGHPSSATR</sequence>
<dbReference type="GO" id="GO:0005737">
    <property type="term" value="C:cytoplasm"/>
    <property type="evidence" value="ECO:0007669"/>
    <property type="project" value="GOC"/>
</dbReference>
<dbReference type="GO" id="GO:0007094">
    <property type="term" value="P:mitotic spindle assembly checkpoint signaling"/>
    <property type="evidence" value="ECO:0007669"/>
    <property type="project" value="TreeGrafter"/>
</dbReference>